<feature type="transmembrane region" description="Helical" evidence="1">
    <location>
        <begin position="401"/>
        <end position="419"/>
    </location>
</feature>
<comment type="caution">
    <text evidence="3">The sequence shown here is derived from an EMBL/GenBank/DDBJ whole genome shotgun (WGS) entry which is preliminary data.</text>
</comment>
<dbReference type="NCBIfam" id="NF047510">
    <property type="entry name" value="LIC_10190_fam"/>
    <property type="match status" value="1"/>
</dbReference>
<reference evidence="4" key="1">
    <citation type="journal article" date="2019" name="Int. J. Syst. Evol. Microbiol.">
        <title>The Global Catalogue of Microorganisms (GCM) 10K type strain sequencing project: providing services to taxonomists for standard genome sequencing and annotation.</title>
        <authorList>
            <consortium name="The Broad Institute Genomics Platform"/>
            <consortium name="The Broad Institute Genome Sequencing Center for Infectious Disease"/>
            <person name="Wu L."/>
            <person name="Ma J."/>
        </authorList>
    </citation>
    <scope>NUCLEOTIDE SEQUENCE [LARGE SCALE GENOMIC DNA]</scope>
    <source>
        <strain evidence="4">KCTC 42808</strain>
    </source>
</reference>
<dbReference type="Pfam" id="PF26626">
    <property type="entry name" value="DUF8201"/>
    <property type="match status" value="1"/>
</dbReference>
<keyword evidence="1" id="KW-1133">Transmembrane helix</keyword>
<dbReference type="RefSeq" id="WP_379901476.1">
    <property type="nucleotide sequence ID" value="NZ_JBHULM010000007.1"/>
</dbReference>
<feature type="transmembrane region" description="Helical" evidence="1">
    <location>
        <begin position="91"/>
        <end position="111"/>
    </location>
</feature>
<feature type="transmembrane region" description="Helical" evidence="1">
    <location>
        <begin position="377"/>
        <end position="394"/>
    </location>
</feature>
<dbReference type="InterPro" id="IPR058514">
    <property type="entry name" value="DUF8201"/>
</dbReference>
<evidence type="ECO:0000259" key="2">
    <source>
        <dbReference type="Pfam" id="PF26626"/>
    </source>
</evidence>
<feature type="transmembrane region" description="Helical" evidence="1">
    <location>
        <begin position="33"/>
        <end position="53"/>
    </location>
</feature>
<accession>A0ABW5K0H0</accession>
<keyword evidence="4" id="KW-1185">Reference proteome</keyword>
<feature type="transmembrane region" description="Helical" evidence="1">
    <location>
        <begin position="6"/>
        <end position="26"/>
    </location>
</feature>
<feature type="transmembrane region" description="Helical" evidence="1">
    <location>
        <begin position="59"/>
        <end position="79"/>
    </location>
</feature>
<feature type="transmembrane region" description="Helical" evidence="1">
    <location>
        <begin position="292"/>
        <end position="318"/>
    </location>
</feature>
<feature type="transmembrane region" description="Helical" evidence="1">
    <location>
        <begin position="170"/>
        <end position="188"/>
    </location>
</feature>
<sequence length="566" mass="64956">MLFILLSWLYILAISSVIGVTINKVLQLKKQDSIITILFGFFGVTLMASIWAIPFAINAYFHVFLLFFTGVLGYLNYKFILAYCLQLKTEIAALTVFFKILLSCIALLILAQSASPPFVIDNESYYIQTIKWLNEYGFVNGLVNLHVFLGQTSGWHILQSAFNFNFIYSYFNDLSALALLLGNVYAIFKLHAFLSKKDTHISNLIFGFFPLWNLFFFPFISAPSPDIAIYVLGNILLHQFVLCFATYSKPAFITVVIFSFFMAFIKLSAVPFCIFSLVLYKRYFIFTKSTTSILMVFGGITLVLFSIKNIIITGNLFFPLQGIESLKTSWSLPENIETYFANYTKPYAYHLTAQAFENASYFTKLKSWLLAPRLHGIFNKVILFLLVVFPFFIYKSQNKKAFYTIYMVAIISMLFLFVTSPQYRFFFPFILCFSLVLVSKIITHKNSIKIVVVISTVLAAIPLFFKVNNAAISNNKQLAVSSTFSSEYIVKPYKNSKYSEKYKSILLNETTIHTPTEVDFFWGTGDIPLPALQQEQLDFFKSHFQVIPQQRTKHLKDGFISKKFQQ</sequence>
<keyword evidence="1" id="KW-0812">Transmembrane</keyword>
<name>A0ABW5K0H0_9FLAO</name>
<keyword evidence="1" id="KW-0472">Membrane</keyword>
<evidence type="ECO:0000313" key="4">
    <source>
        <dbReference type="Proteomes" id="UP001597467"/>
    </source>
</evidence>
<feature type="domain" description="DUF8201" evidence="2">
    <location>
        <begin position="1"/>
        <end position="431"/>
    </location>
</feature>
<dbReference type="Proteomes" id="UP001597467">
    <property type="component" value="Unassembled WGS sequence"/>
</dbReference>
<proteinExistence type="predicted"/>
<evidence type="ECO:0000256" key="1">
    <source>
        <dbReference type="SAM" id="Phobius"/>
    </source>
</evidence>
<feature type="transmembrane region" description="Helical" evidence="1">
    <location>
        <begin position="200"/>
        <end position="220"/>
    </location>
</feature>
<dbReference type="EMBL" id="JBHULM010000007">
    <property type="protein sequence ID" value="MFD2541599.1"/>
    <property type="molecule type" value="Genomic_DNA"/>
</dbReference>
<evidence type="ECO:0000313" key="3">
    <source>
        <dbReference type="EMBL" id="MFD2541599.1"/>
    </source>
</evidence>
<organism evidence="3 4">
    <name type="scientific">Lacinutrix gracilariae</name>
    <dbReference type="NCBI Taxonomy" id="1747198"/>
    <lineage>
        <taxon>Bacteria</taxon>
        <taxon>Pseudomonadati</taxon>
        <taxon>Bacteroidota</taxon>
        <taxon>Flavobacteriia</taxon>
        <taxon>Flavobacteriales</taxon>
        <taxon>Flavobacteriaceae</taxon>
        <taxon>Lacinutrix</taxon>
    </lineage>
</organism>
<feature type="transmembrane region" description="Helical" evidence="1">
    <location>
        <begin position="450"/>
        <end position="467"/>
    </location>
</feature>
<feature type="transmembrane region" description="Helical" evidence="1">
    <location>
        <begin position="253"/>
        <end position="280"/>
    </location>
</feature>
<dbReference type="InterPro" id="IPR058065">
    <property type="entry name" value="LIC_10190-like"/>
</dbReference>
<gene>
    <name evidence="3" type="ORF">ACFSSB_04645</name>
</gene>
<feature type="transmembrane region" description="Helical" evidence="1">
    <location>
        <begin position="425"/>
        <end position="443"/>
    </location>
</feature>
<protein>
    <submittedName>
        <fullName evidence="3">LIC_10190 family membrane protein</fullName>
    </submittedName>
</protein>